<proteinExistence type="predicted"/>
<comment type="caution">
    <text evidence="2">The sequence shown here is derived from an EMBL/GenBank/DDBJ whole genome shotgun (WGS) entry which is preliminary data.</text>
</comment>
<dbReference type="EMBL" id="LXQA010181748">
    <property type="protein sequence ID" value="MCI30731.1"/>
    <property type="molecule type" value="Genomic_DNA"/>
</dbReference>
<evidence type="ECO:0000256" key="1">
    <source>
        <dbReference type="SAM" id="MobiDB-lite"/>
    </source>
</evidence>
<feature type="compositionally biased region" description="Basic and acidic residues" evidence="1">
    <location>
        <begin position="60"/>
        <end position="77"/>
    </location>
</feature>
<organism evidence="2 3">
    <name type="scientific">Trifolium medium</name>
    <dbReference type="NCBI Taxonomy" id="97028"/>
    <lineage>
        <taxon>Eukaryota</taxon>
        <taxon>Viridiplantae</taxon>
        <taxon>Streptophyta</taxon>
        <taxon>Embryophyta</taxon>
        <taxon>Tracheophyta</taxon>
        <taxon>Spermatophyta</taxon>
        <taxon>Magnoliopsida</taxon>
        <taxon>eudicotyledons</taxon>
        <taxon>Gunneridae</taxon>
        <taxon>Pentapetalae</taxon>
        <taxon>rosids</taxon>
        <taxon>fabids</taxon>
        <taxon>Fabales</taxon>
        <taxon>Fabaceae</taxon>
        <taxon>Papilionoideae</taxon>
        <taxon>50 kb inversion clade</taxon>
        <taxon>NPAAA clade</taxon>
        <taxon>Hologalegina</taxon>
        <taxon>IRL clade</taxon>
        <taxon>Trifolieae</taxon>
        <taxon>Trifolium</taxon>
    </lineage>
</organism>
<protein>
    <submittedName>
        <fullName evidence="2">F-box protein</fullName>
    </submittedName>
</protein>
<evidence type="ECO:0000313" key="2">
    <source>
        <dbReference type="EMBL" id="MCI30731.1"/>
    </source>
</evidence>
<reference evidence="2 3" key="1">
    <citation type="journal article" date="2018" name="Front. Plant Sci.">
        <title>Red Clover (Trifolium pratense) and Zigzag Clover (T. medium) - A Picture of Genomic Similarities and Differences.</title>
        <authorList>
            <person name="Dluhosova J."/>
            <person name="Istvanek J."/>
            <person name="Nedelnik J."/>
            <person name="Repkova J."/>
        </authorList>
    </citation>
    <scope>NUCLEOTIDE SEQUENCE [LARGE SCALE GENOMIC DNA]</scope>
    <source>
        <strain evidence="3">cv. 10/8</strain>
        <tissue evidence="2">Leaf</tissue>
    </source>
</reference>
<dbReference type="GO" id="GO:0008270">
    <property type="term" value="F:zinc ion binding"/>
    <property type="evidence" value="ECO:0007669"/>
    <property type="project" value="InterPro"/>
</dbReference>
<feature type="region of interest" description="Disordered" evidence="1">
    <location>
        <begin position="42"/>
        <end position="88"/>
    </location>
</feature>
<dbReference type="AlphaFoldDB" id="A0A392R2D9"/>
<accession>A0A392R2D9</accession>
<name>A0A392R2D9_9FABA</name>
<dbReference type="GO" id="GO:0003676">
    <property type="term" value="F:nucleic acid binding"/>
    <property type="evidence" value="ECO:0007669"/>
    <property type="project" value="InterPro"/>
</dbReference>
<dbReference type="Proteomes" id="UP000265520">
    <property type="component" value="Unassembled WGS sequence"/>
</dbReference>
<sequence>MAIQESKDVRTMRIEELQSSLEAHELLVIERGAERTMQQALQVHTKTDGKDKKKWKKGKEKWLKGKGKTDDKTESFKGEGSVNGQKKKFDKSKIQCYNCEKYGHFADE</sequence>
<evidence type="ECO:0000313" key="3">
    <source>
        <dbReference type="Proteomes" id="UP000265520"/>
    </source>
</evidence>
<dbReference type="SUPFAM" id="SSF57756">
    <property type="entry name" value="Retrovirus zinc finger-like domains"/>
    <property type="match status" value="1"/>
</dbReference>
<keyword evidence="3" id="KW-1185">Reference proteome</keyword>
<dbReference type="InterPro" id="IPR036875">
    <property type="entry name" value="Znf_CCHC_sf"/>
</dbReference>